<keyword evidence="3" id="KW-1185">Reference proteome</keyword>
<sequence length="250" mass="28059">MRIWGGGEGDYRTRSMRCLRPLMCPSLNRGWAIFATRLETATKAWRSWSSILSASGAASPPASPVSAPRMVRARHQRERQPTPPHVSRPADAMNVRLGGRTGRHIVLVLDNGVPFNSRLARTALEAALPYVRAFRLQKCTSETFNWIENSWDCLKKTYFSWMLTAQRAAFHPNAVRLLRRLRRSGRMGHLALRVPPERIHALWLSAAKVRIDLVNWVGLIERTTYQGCGGAIHSSIGGALRTVQPERCVG</sequence>
<protein>
    <recommendedName>
        <fullName evidence="4">Integrase catalytic domain-containing protein</fullName>
    </recommendedName>
</protein>
<proteinExistence type="predicted"/>
<comment type="caution">
    <text evidence="2">The sequence shown here is derived from an EMBL/GenBank/DDBJ whole genome shotgun (WGS) entry which is preliminary data.</text>
</comment>
<evidence type="ECO:0008006" key="4">
    <source>
        <dbReference type="Google" id="ProtNLM"/>
    </source>
</evidence>
<dbReference type="Proteomes" id="UP000198717">
    <property type="component" value="Unassembled WGS sequence"/>
</dbReference>
<evidence type="ECO:0000313" key="3">
    <source>
        <dbReference type="Proteomes" id="UP000198717"/>
    </source>
</evidence>
<name>A0ABY0MQX9_9BACT</name>
<reference evidence="2 3" key="1">
    <citation type="submission" date="2016-10" db="EMBL/GenBank/DDBJ databases">
        <authorList>
            <person name="Varghese N."/>
            <person name="Submissions S."/>
        </authorList>
    </citation>
    <scope>NUCLEOTIDE SEQUENCE [LARGE SCALE GENOMIC DNA]</scope>
    <source>
        <strain evidence="2 3">DSM 2260</strain>
    </source>
</reference>
<dbReference type="EMBL" id="FNAJ01000005">
    <property type="protein sequence ID" value="SDE26674.1"/>
    <property type="molecule type" value="Genomic_DNA"/>
</dbReference>
<evidence type="ECO:0000313" key="2">
    <source>
        <dbReference type="EMBL" id="SDE26674.1"/>
    </source>
</evidence>
<organism evidence="2 3">
    <name type="scientific">Myxococcus virescens</name>
    <dbReference type="NCBI Taxonomy" id="83456"/>
    <lineage>
        <taxon>Bacteria</taxon>
        <taxon>Pseudomonadati</taxon>
        <taxon>Myxococcota</taxon>
        <taxon>Myxococcia</taxon>
        <taxon>Myxococcales</taxon>
        <taxon>Cystobacterineae</taxon>
        <taxon>Myxococcaceae</taxon>
        <taxon>Myxococcus</taxon>
    </lineage>
</organism>
<feature type="compositionally biased region" description="Low complexity" evidence="1">
    <location>
        <begin position="54"/>
        <end position="68"/>
    </location>
</feature>
<gene>
    <name evidence="2" type="ORF">SAMN04488504_105332</name>
</gene>
<feature type="region of interest" description="Disordered" evidence="1">
    <location>
        <begin position="54"/>
        <end position="92"/>
    </location>
</feature>
<accession>A0ABY0MQX9</accession>
<evidence type="ECO:0000256" key="1">
    <source>
        <dbReference type="SAM" id="MobiDB-lite"/>
    </source>
</evidence>